<evidence type="ECO:0000313" key="6">
    <source>
        <dbReference type="EMBL" id="TKD05193.1"/>
    </source>
</evidence>
<dbReference type="GO" id="GO:0016787">
    <property type="term" value="F:hydrolase activity"/>
    <property type="evidence" value="ECO:0007669"/>
    <property type="project" value="UniProtKB-UniRule"/>
</dbReference>
<feature type="short sequence motif" description="DGA/G" evidence="4">
    <location>
        <begin position="173"/>
        <end position="175"/>
    </location>
</feature>
<gene>
    <name evidence="6" type="ORF">E8A74_21895</name>
</gene>
<evidence type="ECO:0000256" key="4">
    <source>
        <dbReference type="PROSITE-ProRule" id="PRU01161"/>
    </source>
</evidence>
<dbReference type="Pfam" id="PF01734">
    <property type="entry name" value="Patatin"/>
    <property type="match status" value="1"/>
</dbReference>
<dbReference type="OrthoDB" id="5290098at2"/>
<feature type="active site" description="Nucleophile" evidence="4">
    <location>
        <position position="62"/>
    </location>
</feature>
<dbReference type="PROSITE" id="PS51635">
    <property type="entry name" value="PNPLA"/>
    <property type="match status" value="1"/>
</dbReference>
<dbReference type="EMBL" id="SSMQ01000022">
    <property type="protein sequence ID" value="TKD05193.1"/>
    <property type="molecule type" value="Genomic_DNA"/>
</dbReference>
<evidence type="ECO:0000256" key="3">
    <source>
        <dbReference type="ARBA" id="ARBA00023098"/>
    </source>
</evidence>
<dbReference type="AlphaFoldDB" id="A0A4U1J9U9"/>
<feature type="active site" description="Proton acceptor" evidence="4">
    <location>
        <position position="173"/>
    </location>
</feature>
<reference evidence="6 7" key="1">
    <citation type="submission" date="2019-04" db="EMBL/GenBank/DDBJ databases">
        <authorList>
            <person name="Li Y."/>
            <person name="Wang J."/>
        </authorList>
    </citation>
    <scope>NUCLEOTIDE SEQUENCE [LARGE SCALE GENOMIC DNA]</scope>
    <source>
        <strain evidence="6 7">DSM 14668</strain>
    </source>
</reference>
<keyword evidence="7" id="KW-1185">Reference proteome</keyword>
<evidence type="ECO:0000256" key="1">
    <source>
        <dbReference type="ARBA" id="ARBA00022801"/>
    </source>
</evidence>
<evidence type="ECO:0000313" key="7">
    <source>
        <dbReference type="Proteomes" id="UP000309215"/>
    </source>
</evidence>
<comment type="caution">
    <text evidence="6">The sequence shown here is derived from an EMBL/GenBank/DDBJ whole genome shotgun (WGS) entry which is preliminary data.</text>
</comment>
<dbReference type="PANTHER" id="PTHR14226">
    <property type="entry name" value="NEUROPATHY TARGET ESTERASE/SWISS CHEESE D.MELANOGASTER"/>
    <property type="match status" value="1"/>
</dbReference>
<keyword evidence="3 4" id="KW-0443">Lipid metabolism</keyword>
<comment type="caution">
    <text evidence="4">Lacks conserved residue(s) required for the propagation of feature annotation.</text>
</comment>
<dbReference type="RefSeq" id="WP_136931000.1">
    <property type="nucleotide sequence ID" value="NZ_SSMQ01000022.1"/>
</dbReference>
<accession>A0A4U1J9U9</accession>
<dbReference type="Proteomes" id="UP000309215">
    <property type="component" value="Unassembled WGS sequence"/>
</dbReference>
<dbReference type="InterPro" id="IPR002641">
    <property type="entry name" value="PNPLA_dom"/>
</dbReference>
<dbReference type="GO" id="GO:0016042">
    <property type="term" value="P:lipid catabolic process"/>
    <property type="evidence" value="ECO:0007669"/>
    <property type="project" value="UniProtKB-UniRule"/>
</dbReference>
<name>A0A4U1J9U9_9BACT</name>
<organism evidence="6 7">
    <name type="scientific">Polyangium fumosum</name>
    <dbReference type="NCBI Taxonomy" id="889272"/>
    <lineage>
        <taxon>Bacteria</taxon>
        <taxon>Pseudomonadati</taxon>
        <taxon>Myxococcota</taxon>
        <taxon>Polyangia</taxon>
        <taxon>Polyangiales</taxon>
        <taxon>Polyangiaceae</taxon>
        <taxon>Polyangium</taxon>
    </lineage>
</organism>
<dbReference type="InterPro" id="IPR016035">
    <property type="entry name" value="Acyl_Trfase/lysoPLipase"/>
</dbReference>
<feature type="short sequence motif" description="GXSXG" evidence="4">
    <location>
        <begin position="60"/>
        <end position="64"/>
    </location>
</feature>
<evidence type="ECO:0000259" key="5">
    <source>
        <dbReference type="PROSITE" id="PS51635"/>
    </source>
</evidence>
<protein>
    <submittedName>
        <fullName evidence="6">Patatin</fullName>
    </submittedName>
</protein>
<dbReference type="SUPFAM" id="SSF52151">
    <property type="entry name" value="FabD/lysophospholipase-like"/>
    <property type="match status" value="1"/>
</dbReference>
<dbReference type="Gene3D" id="3.40.1090.10">
    <property type="entry name" value="Cytosolic phospholipase A2 catalytic domain"/>
    <property type="match status" value="2"/>
</dbReference>
<dbReference type="PANTHER" id="PTHR14226:SF29">
    <property type="entry name" value="NEUROPATHY TARGET ESTERASE SWS"/>
    <property type="match status" value="1"/>
</dbReference>
<keyword evidence="2 4" id="KW-0442">Lipid degradation</keyword>
<feature type="domain" description="PNPLA" evidence="5">
    <location>
        <begin position="29"/>
        <end position="186"/>
    </location>
</feature>
<keyword evidence="1 4" id="KW-0378">Hydrolase</keyword>
<dbReference type="InterPro" id="IPR050301">
    <property type="entry name" value="NTE"/>
</dbReference>
<proteinExistence type="predicted"/>
<sequence>MSSASAAPHASGRPTPTLREWLREGPFSMGLSSGFFGFFAHAGVMTVLEDEGLAPTRVSGSSAGALVGGIWAAGASAVTIRDELLRLKREDFWDMRLGPGLLAGKLFRARLEALLPVPTFDRCRVPLAVSVYDVFARGTRVLAGGPLAPAIQASCTVPGLFHPVWHEGRPLLDGGILDRHGLAGMPADERLFYHHLASRSPWRKADSPSLKVPTRDGMTALVIEALPRVGPFRLPEGARAFDIAARATKDALSRPAKGPEIRVQGGDT</sequence>
<evidence type="ECO:0000256" key="2">
    <source>
        <dbReference type="ARBA" id="ARBA00022963"/>
    </source>
</evidence>